<keyword evidence="6" id="KW-0472">Membrane</keyword>
<dbReference type="GO" id="GO:0005741">
    <property type="term" value="C:mitochondrial outer membrane"/>
    <property type="evidence" value="ECO:0007669"/>
    <property type="project" value="TreeGrafter"/>
</dbReference>
<evidence type="ECO:0000256" key="1">
    <source>
        <dbReference type="ARBA" id="ARBA00004370"/>
    </source>
</evidence>
<keyword evidence="5" id="KW-1133">Transmembrane helix</keyword>
<keyword evidence="8" id="KW-1185">Reference proteome</keyword>
<evidence type="ECO:0000256" key="3">
    <source>
        <dbReference type="ARBA" id="ARBA00022737"/>
    </source>
</evidence>
<evidence type="ECO:0000256" key="4">
    <source>
        <dbReference type="ARBA" id="ARBA00022803"/>
    </source>
</evidence>
<dbReference type="GO" id="GO:0008320">
    <property type="term" value="F:protein transmembrane transporter activity"/>
    <property type="evidence" value="ECO:0007669"/>
    <property type="project" value="TreeGrafter"/>
</dbReference>
<dbReference type="GO" id="GO:0030943">
    <property type="term" value="F:mitochondrion targeting sequence binding"/>
    <property type="evidence" value="ECO:0007669"/>
    <property type="project" value="TreeGrafter"/>
</dbReference>
<keyword evidence="3" id="KW-0677">Repeat</keyword>
<dbReference type="AlphaFoldDB" id="A0A9W8JM12"/>
<evidence type="ECO:0000313" key="8">
    <source>
        <dbReference type="Proteomes" id="UP001148786"/>
    </source>
</evidence>
<dbReference type="OrthoDB" id="2942533at2759"/>
<evidence type="ECO:0000256" key="2">
    <source>
        <dbReference type="ARBA" id="ARBA00022692"/>
    </source>
</evidence>
<accession>A0A9W8JM12</accession>
<dbReference type="GO" id="GO:0030150">
    <property type="term" value="P:protein import into mitochondrial matrix"/>
    <property type="evidence" value="ECO:0007669"/>
    <property type="project" value="TreeGrafter"/>
</dbReference>
<evidence type="ECO:0000256" key="5">
    <source>
        <dbReference type="ARBA" id="ARBA00022989"/>
    </source>
</evidence>
<comment type="subcellular location">
    <subcellularLocation>
        <location evidence="1">Membrane</location>
    </subcellularLocation>
</comment>
<dbReference type="GO" id="GO:0045039">
    <property type="term" value="P:protein insertion into mitochondrial inner membrane"/>
    <property type="evidence" value="ECO:0007669"/>
    <property type="project" value="TreeGrafter"/>
</dbReference>
<dbReference type="PANTHER" id="PTHR46208:SF1">
    <property type="entry name" value="MITOCHONDRIAL IMPORT RECEPTOR SUBUNIT TOM70"/>
    <property type="match status" value="1"/>
</dbReference>
<proteinExistence type="predicted"/>
<keyword evidence="4" id="KW-0802">TPR repeat</keyword>
<dbReference type="SUPFAM" id="SSF48452">
    <property type="entry name" value="TPR-like"/>
    <property type="match status" value="1"/>
</dbReference>
<dbReference type="EMBL" id="JANKHO010004071">
    <property type="protein sequence ID" value="KAJ3479028.1"/>
    <property type="molecule type" value="Genomic_DNA"/>
</dbReference>
<dbReference type="InterPro" id="IPR011990">
    <property type="entry name" value="TPR-like_helical_dom_sf"/>
</dbReference>
<evidence type="ECO:0000256" key="6">
    <source>
        <dbReference type="ARBA" id="ARBA00023136"/>
    </source>
</evidence>
<name>A0A9W8JM12_9AGAR</name>
<dbReference type="Proteomes" id="UP001148786">
    <property type="component" value="Unassembled WGS sequence"/>
</dbReference>
<dbReference type="Gene3D" id="1.25.40.10">
    <property type="entry name" value="Tetratricopeptide repeat domain"/>
    <property type="match status" value="1"/>
</dbReference>
<keyword evidence="2" id="KW-0812">Transmembrane</keyword>
<gene>
    <name evidence="7" type="ORF">NLJ89_g12348</name>
</gene>
<comment type="caution">
    <text evidence="7">The sequence shown here is derived from an EMBL/GenBank/DDBJ whole genome shotgun (WGS) entry which is preliminary data.</text>
</comment>
<reference evidence="7" key="1">
    <citation type="submission" date="2022-07" db="EMBL/GenBank/DDBJ databases">
        <title>Genome Sequence of Agrocybe chaxingu.</title>
        <authorList>
            <person name="Buettner E."/>
        </authorList>
    </citation>
    <scope>NUCLEOTIDE SEQUENCE</scope>
    <source>
        <strain evidence="7">MP-N11</strain>
    </source>
</reference>
<organism evidence="7 8">
    <name type="scientific">Agrocybe chaxingu</name>
    <dbReference type="NCBI Taxonomy" id="84603"/>
    <lineage>
        <taxon>Eukaryota</taxon>
        <taxon>Fungi</taxon>
        <taxon>Dikarya</taxon>
        <taxon>Basidiomycota</taxon>
        <taxon>Agaricomycotina</taxon>
        <taxon>Agaricomycetes</taxon>
        <taxon>Agaricomycetidae</taxon>
        <taxon>Agaricales</taxon>
        <taxon>Agaricineae</taxon>
        <taxon>Strophariaceae</taxon>
        <taxon>Agrocybe</taxon>
    </lineage>
</organism>
<sequence>MSPPKHDLVVADCDEALKLDPKYVKALNRRAIALEGLERYREALRDFTAATILDRFQNQTTANAVERVLKVVATKEAKETLENREPRLPSYTFISAYFAAFRPRTSFLLPLLPILFFLPLPPPPASSCLPNPLSPKPLSPHLI</sequence>
<dbReference type="PANTHER" id="PTHR46208">
    <property type="entry name" value="MITOCHONDRIAL IMPORT RECEPTOR SUBUNIT TOM70"/>
    <property type="match status" value="1"/>
</dbReference>
<evidence type="ECO:0000313" key="7">
    <source>
        <dbReference type="EMBL" id="KAJ3479028.1"/>
    </source>
</evidence>
<protein>
    <submittedName>
        <fullName evidence="7">Uncharacterized protein</fullName>
    </submittedName>
</protein>